<proteinExistence type="predicted"/>
<dbReference type="CDD" id="cd00130">
    <property type="entry name" value="PAS"/>
    <property type="match status" value="1"/>
</dbReference>
<dbReference type="AlphaFoldDB" id="A0A0F9BKN6"/>
<evidence type="ECO:0000313" key="5">
    <source>
        <dbReference type="EMBL" id="KKK84926.1"/>
    </source>
</evidence>
<feature type="domain" description="PAC" evidence="3">
    <location>
        <begin position="185"/>
        <end position="237"/>
    </location>
</feature>
<dbReference type="SMART" id="SM00086">
    <property type="entry name" value="PAC"/>
    <property type="match status" value="1"/>
</dbReference>
<gene>
    <name evidence="5" type="ORF">LCGC14_2778430</name>
</gene>
<evidence type="ECO:0000259" key="4">
    <source>
        <dbReference type="PROSITE" id="PS50887"/>
    </source>
</evidence>
<dbReference type="PROSITE" id="PS50113">
    <property type="entry name" value="PAC"/>
    <property type="match status" value="1"/>
</dbReference>
<evidence type="ECO:0000259" key="3">
    <source>
        <dbReference type="PROSITE" id="PS50113"/>
    </source>
</evidence>
<dbReference type="PROSITE" id="PS50887">
    <property type="entry name" value="GGDEF"/>
    <property type="match status" value="1"/>
</dbReference>
<feature type="non-terminal residue" evidence="5">
    <location>
        <position position="415"/>
    </location>
</feature>
<dbReference type="Pfam" id="PF13426">
    <property type="entry name" value="PAS_9"/>
    <property type="match status" value="1"/>
</dbReference>
<dbReference type="PANTHER" id="PTHR46663">
    <property type="entry name" value="DIGUANYLATE CYCLASE DGCT-RELATED"/>
    <property type="match status" value="1"/>
</dbReference>
<dbReference type="NCBIfam" id="TIGR00229">
    <property type="entry name" value="sensory_box"/>
    <property type="match status" value="1"/>
</dbReference>
<keyword evidence="1" id="KW-0472">Membrane</keyword>
<organism evidence="5">
    <name type="scientific">marine sediment metagenome</name>
    <dbReference type="NCBI Taxonomy" id="412755"/>
    <lineage>
        <taxon>unclassified sequences</taxon>
        <taxon>metagenomes</taxon>
        <taxon>ecological metagenomes</taxon>
    </lineage>
</organism>
<dbReference type="PANTHER" id="PTHR46663:SF3">
    <property type="entry name" value="SLL0267 PROTEIN"/>
    <property type="match status" value="1"/>
</dbReference>
<dbReference type="InterPro" id="IPR052163">
    <property type="entry name" value="DGC-Regulatory_Protein"/>
</dbReference>
<feature type="transmembrane region" description="Helical" evidence="1">
    <location>
        <begin position="87"/>
        <end position="105"/>
    </location>
</feature>
<feature type="transmembrane region" description="Helical" evidence="1">
    <location>
        <begin position="28"/>
        <end position="48"/>
    </location>
</feature>
<keyword evidence="1" id="KW-1133">Transmembrane helix</keyword>
<dbReference type="InterPro" id="IPR029787">
    <property type="entry name" value="Nucleotide_cyclase"/>
</dbReference>
<dbReference type="Gene3D" id="3.30.450.20">
    <property type="entry name" value="PAS domain"/>
    <property type="match status" value="1"/>
</dbReference>
<feature type="transmembrane region" description="Helical" evidence="1">
    <location>
        <begin position="60"/>
        <end position="81"/>
    </location>
</feature>
<feature type="domain" description="GGDEF" evidence="4">
    <location>
        <begin position="269"/>
        <end position="402"/>
    </location>
</feature>
<dbReference type="SUPFAM" id="SSF55073">
    <property type="entry name" value="Nucleotide cyclase"/>
    <property type="match status" value="1"/>
</dbReference>
<evidence type="ECO:0008006" key="6">
    <source>
        <dbReference type="Google" id="ProtNLM"/>
    </source>
</evidence>
<comment type="caution">
    <text evidence="5">The sequence shown here is derived from an EMBL/GenBank/DDBJ whole genome shotgun (WGS) entry which is preliminary data.</text>
</comment>
<protein>
    <recommendedName>
        <fullName evidence="6">Diguanylate cyclase</fullName>
    </recommendedName>
</protein>
<dbReference type="Pfam" id="PF00990">
    <property type="entry name" value="GGDEF"/>
    <property type="match status" value="1"/>
</dbReference>
<dbReference type="InterPro" id="IPR000160">
    <property type="entry name" value="GGDEF_dom"/>
</dbReference>
<evidence type="ECO:0000256" key="1">
    <source>
        <dbReference type="SAM" id="Phobius"/>
    </source>
</evidence>
<dbReference type="NCBIfam" id="TIGR00254">
    <property type="entry name" value="GGDEF"/>
    <property type="match status" value="1"/>
</dbReference>
<dbReference type="InterPro" id="IPR000700">
    <property type="entry name" value="PAS-assoc_C"/>
</dbReference>
<dbReference type="CDD" id="cd01949">
    <property type="entry name" value="GGDEF"/>
    <property type="match status" value="1"/>
</dbReference>
<dbReference type="InterPro" id="IPR035965">
    <property type="entry name" value="PAS-like_dom_sf"/>
</dbReference>
<feature type="non-terminal residue" evidence="5">
    <location>
        <position position="1"/>
    </location>
</feature>
<dbReference type="InterPro" id="IPR001610">
    <property type="entry name" value="PAC"/>
</dbReference>
<sequence>AVLSPLVIDSQPWGYSYLAKSIMERGLLIIWAVLFAVLPFVLVIHYAFKARGRKRAPAFFISIGFAVHAVTGVMAAILSQIKLSIPAGPSFGLMVLAVIVGYTIWKYELFVVSAVTTADSIIATMTDLLTVFDEKGKIVQVNKMTLDCLGYKETELIGQSAAKLWKDSATGASLMTKLMGGRTVQNRDIEYRTKSGEVVPVLFSASIVLDKRGDIAAIVGIAKDITEWQQAEKAIKHMAYHDLLTGLPNRRLMEERVVQAFAYAERNQNMLAFFFIDLDKMKFVNDGLGHHIGDHLLKAVTVRLRSCLRNTDIVARVGGDEFNIVLSDFSDQRHVDLVAKKICEELAYPFVLDGHELSTGASIGISLYPRDGASFKTLSAKADIAMYSVKNDGGNGFLFWSDRLAESYAKSTNFR</sequence>
<feature type="domain" description="PAS" evidence="2">
    <location>
        <begin position="114"/>
        <end position="160"/>
    </location>
</feature>
<dbReference type="PROSITE" id="PS50112">
    <property type="entry name" value="PAS"/>
    <property type="match status" value="1"/>
</dbReference>
<evidence type="ECO:0000259" key="2">
    <source>
        <dbReference type="PROSITE" id="PS50112"/>
    </source>
</evidence>
<dbReference type="SMART" id="SM00267">
    <property type="entry name" value="GGDEF"/>
    <property type="match status" value="1"/>
</dbReference>
<name>A0A0F9BKN6_9ZZZZ</name>
<dbReference type="Gene3D" id="3.30.70.270">
    <property type="match status" value="1"/>
</dbReference>
<dbReference type="EMBL" id="LAZR01051543">
    <property type="protein sequence ID" value="KKK84926.1"/>
    <property type="molecule type" value="Genomic_DNA"/>
</dbReference>
<keyword evidence="1" id="KW-0812">Transmembrane</keyword>
<dbReference type="SUPFAM" id="SSF55785">
    <property type="entry name" value="PYP-like sensor domain (PAS domain)"/>
    <property type="match status" value="1"/>
</dbReference>
<accession>A0A0F9BKN6</accession>
<dbReference type="InterPro" id="IPR000014">
    <property type="entry name" value="PAS"/>
</dbReference>
<dbReference type="InterPro" id="IPR043128">
    <property type="entry name" value="Rev_trsase/Diguanyl_cyclase"/>
</dbReference>
<reference evidence="5" key="1">
    <citation type="journal article" date="2015" name="Nature">
        <title>Complex archaea that bridge the gap between prokaryotes and eukaryotes.</title>
        <authorList>
            <person name="Spang A."/>
            <person name="Saw J.H."/>
            <person name="Jorgensen S.L."/>
            <person name="Zaremba-Niedzwiedzka K."/>
            <person name="Martijn J."/>
            <person name="Lind A.E."/>
            <person name="van Eijk R."/>
            <person name="Schleper C."/>
            <person name="Guy L."/>
            <person name="Ettema T.J."/>
        </authorList>
    </citation>
    <scope>NUCLEOTIDE SEQUENCE</scope>
</reference>